<dbReference type="PANTHER" id="PTHR10465:SF0">
    <property type="entry name" value="SARCALUMENIN"/>
    <property type="match status" value="1"/>
</dbReference>
<sequence>MNILDKISEVKSKLKSHAEELLKEGIIDQGEYEEFISSLERERIKIGVVGQVKNGKSTLLNALIFQKPFLPVASTPMTASLSFITYGEEEGVEVEFYTKDEWEKIEETAKDKSDGSFRSEVVESAKELIELSKNIKNLDSFFGESKKISFGEIKDYVGEGGKYVPITKSITIRSNNQRLRDVDFIDTPGFNDPIISREMRARESLREADAVIVVLYAGRPFDESDKELIFNRLPGVGSGKIVFVVNKKDTILEDLGVDEKVEKYIKDNINRFCAEIERENRIMSKVIKNSKIISFSALSALIGVMSDDDIEKDDVLSWYYKKFKDEFPFLKTKDDFIEFSGLRKLESILEEIIKKEKYDILVKKPITYIIAKWKEKFENLRGTKYNLETKKKSYAHSLKEIVEEKNKLKEKSVEFGGFISDLEGYIQSELAEKKKKVIDQVANEFNSLGYSLKDIREKNFFETHSGYSGYVSSVVNSMLYDKINDIKSKVISEYVNDAYGLLKDMISKIDRKITEITEGLTFTRDDMNNLKKAITSLLDYRIGDIKFEYISIQTSGFWGLGTFKAKSEAILQAKIQLNLIKQEIEEQIKDYLDKIIQLVSGKMSYIRENYEMKVIKPVINALSEVERNYENRQNEIKRIESELSELEEKIKYIGSRISDIESDLEQLLK</sequence>
<comment type="subcellular location">
    <subcellularLocation>
        <location evidence="1">Membrane</location>
    </subcellularLocation>
</comment>
<organism evidence="8 9">
    <name type="scientific">Kryptobacter tengchongensis</name>
    <dbReference type="NCBI Taxonomy" id="1643429"/>
    <lineage>
        <taxon>Bacteria</taxon>
        <taxon>Pseudomonadati</taxon>
        <taxon>Candidatus Kryptoniota</taxon>
        <taxon>Candidatus Kryptobacter</taxon>
    </lineage>
</organism>
<evidence type="ECO:0000256" key="5">
    <source>
        <dbReference type="ARBA" id="ARBA00023136"/>
    </source>
</evidence>
<keyword evidence="4" id="KW-0342">GTP-binding</keyword>
<dbReference type="Pfam" id="PF00350">
    <property type="entry name" value="Dynamin_N"/>
    <property type="match status" value="1"/>
</dbReference>
<keyword evidence="2" id="KW-0547">Nucleotide-binding</keyword>
<keyword evidence="9" id="KW-1185">Reference proteome</keyword>
<keyword evidence="5" id="KW-0472">Membrane</keyword>
<dbReference type="GO" id="GO:0016020">
    <property type="term" value="C:membrane"/>
    <property type="evidence" value="ECO:0007669"/>
    <property type="project" value="UniProtKB-SubCell"/>
</dbReference>
<name>A0A656D0Z1_KRYT1</name>
<evidence type="ECO:0000313" key="8">
    <source>
        <dbReference type="EMBL" id="CUS96521.1"/>
    </source>
</evidence>
<evidence type="ECO:0000259" key="7">
    <source>
        <dbReference type="Pfam" id="PF00350"/>
    </source>
</evidence>
<feature type="domain" description="Dynamin N-terminal" evidence="7">
    <location>
        <begin position="46"/>
        <end position="247"/>
    </location>
</feature>
<reference evidence="8 9" key="1">
    <citation type="submission" date="2015-11" db="EMBL/GenBank/DDBJ databases">
        <authorList>
            <person name="Varghese N."/>
        </authorList>
    </citation>
    <scope>NUCLEOTIDE SEQUENCE [LARGE SCALE GENOMIC DNA]</scope>
    <source>
        <strain evidence="8 9">JGI-24</strain>
    </source>
</reference>
<dbReference type="InterPro" id="IPR027094">
    <property type="entry name" value="Mitofusin_fam"/>
</dbReference>
<dbReference type="GO" id="GO:0005525">
    <property type="term" value="F:GTP binding"/>
    <property type="evidence" value="ECO:0007669"/>
    <property type="project" value="UniProtKB-KW"/>
</dbReference>
<dbReference type="EMBL" id="CZVU01000003">
    <property type="protein sequence ID" value="CUS96521.1"/>
    <property type="molecule type" value="Genomic_DNA"/>
</dbReference>
<dbReference type="Proteomes" id="UP000243065">
    <property type="component" value="Unassembled WGS sequence"/>
</dbReference>
<evidence type="ECO:0000256" key="3">
    <source>
        <dbReference type="ARBA" id="ARBA00022801"/>
    </source>
</evidence>
<evidence type="ECO:0000256" key="2">
    <source>
        <dbReference type="ARBA" id="ARBA00022741"/>
    </source>
</evidence>
<evidence type="ECO:0000313" key="9">
    <source>
        <dbReference type="Proteomes" id="UP000243065"/>
    </source>
</evidence>
<gene>
    <name evidence="8" type="ORF">JGI24_00116</name>
</gene>
<keyword evidence="6" id="KW-0175">Coiled coil</keyword>
<feature type="coiled-coil region" evidence="6">
    <location>
        <begin position="622"/>
        <end position="656"/>
    </location>
</feature>
<protein>
    <submittedName>
        <fullName evidence="8">Dynamin family protein</fullName>
    </submittedName>
</protein>
<dbReference type="PANTHER" id="PTHR10465">
    <property type="entry name" value="TRANSMEMBRANE GTPASE FZO1"/>
    <property type="match status" value="1"/>
</dbReference>
<dbReference type="SUPFAM" id="SSF52540">
    <property type="entry name" value="P-loop containing nucleoside triphosphate hydrolases"/>
    <property type="match status" value="1"/>
</dbReference>
<dbReference type="RefSeq" id="WP_072149620.1">
    <property type="nucleotide sequence ID" value="NZ_CZVU01000003.1"/>
</dbReference>
<evidence type="ECO:0000256" key="6">
    <source>
        <dbReference type="SAM" id="Coils"/>
    </source>
</evidence>
<proteinExistence type="predicted"/>
<dbReference type="OrthoDB" id="9816479at2"/>
<dbReference type="GO" id="GO:0003924">
    <property type="term" value="F:GTPase activity"/>
    <property type="evidence" value="ECO:0007669"/>
    <property type="project" value="InterPro"/>
</dbReference>
<keyword evidence="3" id="KW-0378">Hydrolase</keyword>
<dbReference type="Gene3D" id="3.40.50.300">
    <property type="entry name" value="P-loop containing nucleotide triphosphate hydrolases"/>
    <property type="match status" value="1"/>
</dbReference>
<evidence type="ECO:0000256" key="4">
    <source>
        <dbReference type="ARBA" id="ARBA00023134"/>
    </source>
</evidence>
<accession>A0A656D0Z1</accession>
<dbReference type="InterPro" id="IPR027417">
    <property type="entry name" value="P-loop_NTPase"/>
</dbReference>
<dbReference type="InterPro" id="IPR045063">
    <property type="entry name" value="Dynamin_N"/>
</dbReference>
<dbReference type="AlphaFoldDB" id="A0A656D0Z1"/>
<evidence type="ECO:0000256" key="1">
    <source>
        <dbReference type="ARBA" id="ARBA00004370"/>
    </source>
</evidence>